<accession>A0A7L6LDV1</accession>
<dbReference type="EMBL" id="CP056165">
    <property type="protein sequence ID" value="QLX31133.1"/>
    <property type="molecule type" value="Genomic_DNA"/>
</dbReference>
<name>A0A7L6LDV1_9ESCH</name>
<organism evidence="1 2">
    <name type="scientific">Escherichia marmotae</name>
    <dbReference type="NCBI Taxonomy" id="1499973"/>
    <lineage>
        <taxon>Bacteria</taxon>
        <taxon>Pseudomonadati</taxon>
        <taxon>Pseudomonadota</taxon>
        <taxon>Gammaproteobacteria</taxon>
        <taxon>Enterobacterales</taxon>
        <taxon>Enterobacteriaceae</taxon>
        <taxon>Escherichia</taxon>
    </lineage>
</organism>
<protein>
    <submittedName>
        <fullName evidence="1">Uncharacterized protein</fullName>
    </submittedName>
</protein>
<gene>
    <name evidence="1" type="ORF">HV276_16085</name>
</gene>
<reference evidence="1 2" key="1">
    <citation type="submission" date="2020-06" db="EMBL/GenBank/DDBJ databases">
        <title>REHAB project genomes.</title>
        <authorList>
            <person name="Shaw L.P."/>
        </authorList>
    </citation>
    <scope>NUCLEOTIDE SEQUENCE [LARGE SCALE GENOMIC DNA]</scope>
    <source>
        <strain evidence="1 2">RHBSTW-00777</strain>
    </source>
</reference>
<evidence type="ECO:0000313" key="2">
    <source>
        <dbReference type="Proteomes" id="UP000512146"/>
    </source>
</evidence>
<evidence type="ECO:0000313" key="1">
    <source>
        <dbReference type="EMBL" id="QLX31133.1"/>
    </source>
</evidence>
<sequence length="73" mass="8706">MTSRPFLRKNHKFKRGLSGKWCIGNTYLDNAHQVGKFIEIIMLINVVVFSWERVRISCFITDVPLLWQQKFFC</sequence>
<dbReference type="Proteomes" id="UP000512146">
    <property type="component" value="Chromosome"/>
</dbReference>
<proteinExistence type="predicted"/>
<dbReference type="AlphaFoldDB" id="A0A7L6LDV1"/>